<proteinExistence type="predicted"/>
<evidence type="ECO:0000313" key="1">
    <source>
        <dbReference type="EMBL" id="RHN56198.1"/>
    </source>
</evidence>
<dbReference type="Gramene" id="rna31562">
    <property type="protein sequence ID" value="RHN56198.1"/>
    <property type="gene ID" value="gene31562"/>
</dbReference>
<sequence>MTHKPKCIKILVKMWCPTNFCGFLQKKKLTFVVVIGSIADYPNSSHDPTMISEFMVRPKVRLTPCVERILTKMRSCVSLMQ</sequence>
<gene>
    <name evidence="1" type="ORF">MtrunA17_Chr5g0426861</name>
</gene>
<protein>
    <submittedName>
        <fullName evidence="1">Uncharacterized protein</fullName>
    </submittedName>
</protein>
<comment type="caution">
    <text evidence="1">The sequence shown here is derived from an EMBL/GenBank/DDBJ whole genome shotgun (WGS) entry which is preliminary data.</text>
</comment>
<dbReference type="AlphaFoldDB" id="A0A396HUL9"/>
<accession>A0A396HUL9</accession>
<organism evidence="1">
    <name type="scientific">Medicago truncatula</name>
    <name type="common">Barrel medic</name>
    <name type="synonym">Medicago tribuloides</name>
    <dbReference type="NCBI Taxonomy" id="3880"/>
    <lineage>
        <taxon>Eukaryota</taxon>
        <taxon>Viridiplantae</taxon>
        <taxon>Streptophyta</taxon>
        <taxon>Embryophyta</taxon>
        <taxon>Tracheophyta</taxon>
        <taxon>Spermatophyta</taxon>
        <taxon>Magnoliopsida</taxon>
        <taxon>eudicotyledons</taxon>
        <taxon>Gunneridae</taxon>
        <taxon>Pentapetalae</taxon>
        <taxon>rosids</taxon>
        <taxon>fabids</taxon>
        <taxon>Fabales</taxon>
        <taxon>Fabaceae</taxon>
        <taxon>Papilionoideae</taxon>
        <taxon>50 kb inversion clade</taxon>
        <taxon>NPAAA clade</taxon>
        <taxon>Hologalegina</taxon>
        <taxon>IRL clade</taxon>
        <taxon>Trifolieae</taxon>
        <taxon>Medicago</taxon>
    </lineage>
</organism>
<reference evidence="1" key="1">
    <citation type="journal article" date="2018" name="Nat. Plants">
        <title>Whole-genome landscape of Medicago truncatula symbiotic genes.</title>
        <authorList>
            <person name="Pecrix Y."/>
            <person name="Gamas P."/>
            <person name="Carrere S."/>
        </authorList>
    </citation>
    <scope>NUCLEOTIDE SEQUENCE</scope>
    <source>
        <tissue evidence="1">Leaves</tissue>
    </source>
</reference>
<dbReference type="EMBL" id="PSQE01000005">
    <property type="protein sequence ID" value="RHN56198.1"/>
    <property type="molecule type" value="Genomic_DNA"/>
</dbReference>
<dbReference type="Proteomes" id="UP000265566">
    <property type="component" value="Chromosome 5"/>
</dbReference>
<name>A0A396HUL9_MEDTR</name>